<name>A0A365QR51_9BURK</name>
<organism evidence="2 3">
    <name type="scientific">Burkholderia reimsis</name>
    <dbReference type="NCBI Taxonomy" id="2234132"/>
    <lineage>
        <taxon>Bacteria</taxon>
        <taxon>Pseudomonadati</taxon>
        <taxon>Pseudomonadota</taxon>
        <taxon>Betaproteobacteria</taxon>
        <taxon>Burkholderiales</taxon>
        <taxon>Burkholderiaceae</taxon>
        <taxon>Burkholderia</taxon>
    </lineage>
</organism>
<reference evidence="2 3" key="1">
    <citation type="submission" date="2018-06" db="EMBL/GenBank/DDBJ databases">
        <title>Draft genome sequence of Burkholderia reimsis strain BE51 isolated from a French agricultural soil.</title>
        <authorList>
            <person name="Esmaeel Q."/>
        </authorList>
    </citation>
    <scope>NUCLEOTIDE SEQUENCE [LARGE SCALE GENOMIC DNA]</scope>
    <source>
        <strain evidence="2 3">BE51</strain>
    </source>
</reference>
<dbReference type="Proteomes" id="UP000252458">
    <property type="component" value="Unassembled WGS sequence"/>
</dbReference>
<proteinExistence type="predicted"/>
<evidence type="ECO:0000256" key="1">
    <source>
        <dbReference type="SAM" id="Phobius"/>
    </source>
</evidence>
<keyword evidence="3" id="KW-1185">Reference proteome</keyword>
<gene>
    <name evidence="2" type="ORF">DPV79_23660</name>
</gene>
<protein>
    <submittedName>
        <fullName evidence="2">Uncharacterized protein</fullName>
    </submittedName>
</protein>
<comment type="caution">
    <text evidence="2">The sequence shown here is derived from an EMBL/GenBank/DDBJ whole genome shotgun (WGS) entry which is preliminary data.</text>
</comment>
<evidence type="ECO:0000313" key="2">
    <source>
        <dbReference type="EMBL" id="RBB36998.1"/>
    </source>
</evidence>
<evidence type="ECO:0000313" key="3">
    <source>
        <dbReference type="Proteomes" id="UP000252458"/>
    </source>
</evidence>
<sequence>MNRRFKSWLLALAIGAAVAGIVASLNLVLADPELPQPSWLIECHIACAFVGAFAATRFVQGTPSALQGPTSSTTTAQGVVMGNRTGVVNFVVPGNSKFFSPIRCIMILCIVLCLMAQFVQAGKVADGASGTSTGGSTQIRRLST</sequence>
<feature type="transmembrane region" description="Helical" evidence="1">
    <location>
        <begin position="98"/>
        <end position="119"/>
    </location>
</feature>
<keyword evidence="1" id="KW-1133">Transmembrane helix</keyword>
<keyword evidence="1" id="KW-0472">Membrane</keyword>
<dbReference type="AlphaFoldDB" id="A0A365QR51"/>
<keyword evidence="1" id="KW-0812">Transmembrane</keyword>
<accession>A0A365QR51</accession>
<dbReference type="EMBL" id="QMFZ01000021">
    <property type="protein sequence ID" value="RBB36998.1"/>
    <property type="molecule type" value="Genomic_DNA"/>
</dbReference>